<gene>
    <name evidence="2" type="ORF">Tci_025461</name>
</gene>
<comment type="caution">
    <text evidence="2">The sequence shown here is derived from an EMBL/GenBank/DDBJ whole genome shotgun (WGS) entry which is preliminary data.</text>
</comment>
<evidence type="ECO:0000313" key="2">
    <source>
        <dbReference type="EMBL" id="GEU53483.1"/>
    </source>
</evidence>
<proteinExistence type="predicted"/>
<dbReference type="AlphaFoldDB" id="A0A6L2KV45"/>
<name>A0A6L2KV45_TANCI</name>
<accession>A0A6L2KV45</accession>
<dbReference type="EMBL" id="BKCJ010003181">
    <property type="protein sequence ID" value="GEU53483.1"/>
    <property type="molecule type" value="Genomic_DNA"/>
</dbReference>
<reference evidence="2" key="1">
    <citation type="journal article" date="2019" name="Sci. Rep.">
        <title>Draft genome of Tanacetum cinerariifolium, the natural source of mosquito coil.</title>
        <authorList>
            <person name="Yamashiro T."/>
            <person name="Shiraishi A."/>
            <person name="Satake H."/>
            <person name="Nakayama K."/>
        </authorList>
    </citation>
    <scope>NUCLEOTIDE SEQUENCE</scope>
</reference>
<sequence>MLEFTSEYGISEDLHPELPAPEERTVDFSEVFPTVVDWRTNAPKDEMPAANTYSRADMAVLKTRRTPIQKQPETLLCLVGLSRRYFLGDDAYPTFLHDDDRVKTGLRPRAAHEVPFFTATTSRVIDMEDPDVATESSGTPSAIEKSPLDFDNENPSPPMTEEVSLEEEVAAMGPTLSKNAVEGGKSLPTMGLAAGPTFVTPADMKGVSDPDPLSYTEPQPHPEQGMTQFREIDLLPIHSWVTRRYLSARMGRDQQLPPGQPRRMPRCCRSHSAAGVAMGSQLRLRFEQEVRLLEKARAQIARRDQRIQPRAKNVDLTKELESLRTQFLDLRVSNDQLTKVEKRCAEMDARLDVLSFDFDEELYPHMMTTIAGRRWVIGHGLRLAIMKCAESIELRQAFVNVVYAGIAKGMSEDLTHGIEHGKAGRGLEVVKAYDPKANNKYLQALQELKDLKYPIVRDPRDTWAVKEEILLEEAIAANLSRPEKIKSCRVVCRTHGVGSANHARSDGVLISVPTVALQGLAILLADAATQTYTSEDDASPRLLRSKSLPPMYNLD</sequence>
<protein>
    <submittedName>
        <fullName evidence="2">Transposase (Putative), gypsy type</fullName>
    </submittedName>
</protein>
<evidence type="ECO:0000256" key="1">
    <source>
        <dbReference type="SAM" id="MobiDB-lite"/>
    </source>
</evidence>
<feature type="region of interest" description="Disordered" evidence="1">
    <location>
        <begin position="535"/>
        <end position="555"/>
    </location>
</feature>
<feature type="region of interest" description="Disordered" evidence="1">
    <location>
        <begin position="130"/>
        <end position="160"/>
    </location>
</feature>
<organism evidence="2">
    <name type="scientific">Tanacetum cinerariifolium</name>
    <name type="common">Dalmatian daisy</name>
    <name type="synonym">Chrysanthemum cinerariifolium</name>
    <dbReference type="NCBI Taxonomy" id="118510"/>
    <lineage>
        <taxon>Eukaryota</taxon>
        <taxon>Viridiplantae</taxon>
        <taxon>Streptophyta</taxon>
        <taxon>Embryophyta</taxon>
        <taxon>Tracheophyta</taxon>
        <taxon>Spermatophyta</taxon>
        <taxon>Magnoliopsida</taxon>
        <taxon>eudicotyledons</taxon>
        <taxon>Gunneridae</taxon>
        <taxon>Pentapetalae</taxon>
        <taxon>asterids</taxon>
        <taxon>campanulids</taxon>
        <taxon>Asterales</taxon>
        <taxon>Asteraceae</taxon>
        <taxon>Asteroideae</taxon>
        <taxon>Anthemideae</taxon>
        <taxon>Anthemidinae</taxon>
        <taxon>Tanacetum</taxon>
    </lineage>
</organism>